<evidence type="ECO:0008006" key="3">
    <source>
        <dbReference type="Google" id="ProtNLM"/>
    </source>
</evidence>
<proteinExistence type="predicted"/>
<reference evidence="1 2" key="1">
    <citation type="submission" date="2020-12" db="EMBL/GenBank/DDBJ databases">
        <title>Sulforoseuscoccus oceanibium gen. nov., sp. nov., a representative of the phylum Verrucomicrobia with special cytoplasmic membrane, and proposal of Sulforoseuscoccusaceae fam. nov.</title>
        <authorList>
            <person name="Xi F."/>
        </authorList>
    </citation>
    <scope>NUCLEOTIDE SEQUENCE [LARGE SCALE GENOMIC DNA]</scope>
    <source>
        <strain evidence="1 2">T37</strain>
    </source>
</reference>
<dbReference type="Proteomes" id="UP000475117">
    <property type="component" value="Chromosome"/>
</dbReference>
<evidence type="ECO:0000313" key="2">
    <source>
        <dbReference type="Proteomes" id="UP000475117"/>
    </source>
</evidence>
<name>A0A6B3LAR4_9BACT</name>
<organism evidence="1 2">
    <name type="scientific">Sulfuriroseicoccus oceanibius</name>
    <dbReference type="NCBI Taxonomy" id="2707525"/>
    <lineage>
        <taxon>Bacteria</taxon>
        <taxon>Pseudomonadati</taxon>
        <taxon>Verrucomicrobiota</taxon>
        <taxon>Verrucomicrobiia</taxon>
        <taxon>Verrucomicrobiales</taxon>
        <taxon>Verrucomicrobiaceae</taxon>
        <taxon>Sulfuriroseicoccus</taxon>
    </lineage>
</organism>
<keyword evidence="2" id="KW-1185">Reference proteome</keyword>
<gene>
    <name evidence="1" type="ORF">G3M56_010780</name>
</gene>
<protein>
    <recommendedName>
        <fullName evidence="3">Thioredoxin-like fold domain-containing protein</fullName>
    </recommendedName>
</protein>
<evidence type="ECO:0000313" key="1">
    <source>
        <dbReference type="EMBL" id="QQL44365.1"/>
    </source>
</evidence>
<dbReference type="RefSeq" id="WP_235203395.1">
    <property type="nucleotide sequence ID" value="NZ_CP066776.1"/>
</dbReference>
<sequence length="136" mass="15764">MTPSAQAMDGWRQKVELAQLVAKRKDKLIVYAFIGHGWNEPSDAFVRDVLTKWEFFRATYDSFVLVELPVAVNPKDIDETTQKLMKKYKVINVPVLVVTTPEGKKVAEMEYQLAPLSRYIRKIEQIERRYASKGEE</sequence>
<accession>A0A6B3LAR4</accession>
<dbReference type="InterPro" id="IPR036249">
    <property type="entry name" value="Thioredoxin-like_sf"/>
</dbReference>
<dbReference type="SUPFAM" id="SSF52833">
    <property type="entry name" value="Thioredoxin-like"/>
    <property type="match status" value="1"/>
</dbReference>
<dbReference type="AlphaFoldDB" id="A0A6B3LAR4"/>
<dbReference type="KEGG" id="soa:G3M56_010780"/>
<dbReference type="Gene3D" id="3.40.30.10">
    <property type="entry name" value="Glutaredoxin"/>
    <property type="match status" value="1"/>
</dbReference>
<dbReference type="EMBL" id="CP066776">
    <property type="protein sequence ID" value="QQL44365.1"/>
    <property type="molecule type" value="Genomic_DNA"/>
</dbReference>